<organism evidence="2 3">
    <name type="scientific">Clostridium tertium</name>
    <dbReference type="NCBI Taxonomy" id="1559"/>
    <lineage>
        <taxon>Bacteria</taxon>
        <taxon>Bacillati</taxon>
        <taxon>Bacillota</taxon>
        <taxon>Clostridia</taxon>
        <taxon>Eubacteriales</taxon>
        <taxon>Clostridiaceae</taxon>
        <taxon>Clostridium</taxon>
    </lineage>
</organism>
<sequence length="148" mass="17384">MNKKLKIFVYGSLREGFFNYDLYLKGKINSIRPAEISGFELYHMPYKGYPAVLPGKNTIVGEVVELINYDSTLKPMDEMEGFLGEGNPNNEYSRKIVKVKLTDDESFEDCYSYFYNKDIDTKFQDEAIYIENGDWKEYMLKEMKELKV</sequence>
<accession>A0A9X3XK87</accession>
<dbReference type="RefSeq" id="WP_008681043.1">
    <property type="nucleotide sequence ID" value="NZ_CABKOG010000003.1"/>
</dbReference>
<dbReference type="SUPFAM" id="SSF110857">
    <property type="entry name" value="Gamma-glutamyl cyclotransferase-like"/>
    <property type="match status" value="1"/>
</dbReference>
<dbReference type="InterPro" id="IPR013024">
    <property type="entry name" value="GGCT-like"/>
</dbReference>
<evidence type="ECO:0000313" key="3">
    <source>
        <dbReference type="Proteomes" id="UP001141183"/>
    </source>
</evidence>
<gene>
    <name evidence="2" type="ORF">NE398_05365</name>
</gene>
<feature type="domain" description="Gamma-glutamylcyclotransferase AIG2-like" evidence="1">
    <location>
        <begin position="7"/>
        <end position="136"/>
    </location>
</feature>
<reference evidence="2" key="1">
    <citation type="submission" date="2022-05" db="EMBL/GenBank/DDBJ databases">
        <title>Draft genome sequence of Clostridium tertium strain CP3 isolated from Peru.</title>
        <authorList>
            <person name="Hurtado R."/>
            <person name="Lima L."/>
            <person name="Sousa T."/>
            <person name="Jaiswal A.K."/>
            <person name="Tiwari S."/>
            <person name="Maturrano L."/>
            <person name="Brenig B."/>
            <person name="Azevedo V."/>
        </authorList>
    </citation>
    <scope>NUCLEOTIDE SEQUENCE</scope>
    <source>
        <strain evidence="2">CP3</strain>
    </source>
</reference>
<dbReference type="Gene3D" id="3.10.490.10">
    <property type="entry name" value="Gamma-glutamyl cyclotransferase-like"/>
    <property type="match status" value="1"/>
</dbReference>
<evidence type="ECO:0000259" key="1">
    <source>
        <dbReference type="Pfam" id="PF06094"/>
    </source>
</evidence>
<dbReference type="EMBL" id="JAMRYU010000004">
    <property type="protein sequence ID" value="MDC4239594.1"/>
    <property type="molecule type" value="Genomic_DNA"/>
</dbReference>
<dbReference type="Pfam" id="PF06094">
    <property type="entry name" value="GGACT"/>
    <property type="match status" value="1"/>
</dbReference>
<protein>
    <submittedName>
        <fullName evidence="2">Gamma-glutamylcyclotransferase</fullName>
    </submittedName>
</protein>
<proteinExistence type="predicted"/>
<name>A0A9X3XK87_9CLOT</name>
<dbReference type="CDD" id="cd06661">
    <property type="entry name" value="GGCT_like"/>
    <property type="match status" value="1"/>
</dbReference>
<dbReference type="AlphaFoldDB" id="A0A9X3XK87"/>
<keyword evidence="3" id="KW-1185">Reference proteome</keyword>
<dbReference type="Proteomes" id="UP001141183">
    <property type="component" value="Unassembled WGS sequence"/>
</dbReference>
<dbReference type="InterPro" id="IPR009288">
    <property type="entry name" value="AIG2-like_dom"/>
</dbReference>
<dbReference type="InterPro" id="IPR036568">
    <property type="entry name" value="GGCT-like_sf"/>
</dbReference>
<evidence type="ECO:0000313" key="2">
    <source>
        <dbReference type="EMBL" id="MDC4239594.1"/>
    </source>
</evidence>
<comment type="caution">
    <text evidence="2">The sequence shown here is derived from an EMBL/GenBank/DDBJ whole genome shotgun (WGS) entry which is preliminary data.</text>
</comment>